<dbReference type="InterPro" id="IPR011429">
    <property type="entry name" value="Cyt_c_Planctomycete-type"/>
</dbReference>
<organism evidence="8 9">
    <name type="scientific">Fuerstiella marisgermanici</name>
    <dbReference type="NCBI Taxonomy" id="1891926"/>
    <lineage>
        <taxon>Bacteria</taxon>
        <taxon>Pseudomonadati</taxon>
        <taxon>Planctomycetota</taxon>
        <taxon>Planctomycetia</taxon>
        <taxon>Planctomycetales</taxon>
        <taxon>Planctomycetaceae</taxon>
        <taxon>Fuerstiella</taxon>
    </lineage>
</organism>
<dbReference type="InterPro" id="IPR013042">
    <property type="entry name" value="DUF1592"/>
</dbReference>
<name>A0A1P8WSJ6_9PLAN</name>
<dbReference type="Proteomes" id="UP000187735">
    <property type="component" value="Chromosome"/>
</dbReference>
<dbReference type="Pfam" id="PF07627">
    <property type="entry name" value="PSCyt3"/>
    <property type="match status" value="1"/>
</dbReference>
<keyword evidence="1" id="KW-0732">Signal</keyword>
<dbReference type="InterPro" id="IPR013043">
    <property type="entry name" value="DUF1595"/>
</dbReference>
<dbReference type="AlphaFoldDB" id="A0A1P8WSJ6"/>
<evidence type="ECO:0000256" key="1">
    <source>
        <dbReference type="SAM" id="SignalP"/>
    </source>
</evidence>
<sequence length="785" mass="87843" precursor="true">MKTALLLAIAVTSVPSTACADPWHQQLQPFFTAHCLDCHGDSDGDGELDLSALKTELSDAEATRRWTLIHDRIANGEMPPKGQLRPKPAEVKNTLNILSDALTMAHRRQNDVVFRRLNRIEYENTVRDLFGIFVVVNQTLPQDTSTSGFDNVGEGLAVSAEAAQAYLEAADIVLDAVFGPSKKPKYIQHKTNLATQSTHDGKLFNAKQIGKMFRRTDKGLVIFQSNYCPTNLVNFARERPPAGTYRGTLQVRAIQSDKPVTLRIYGGDTIVGRREKHVVGYYDVPPEWTTIQFTDRLVEDNGTFQPKCYGTRDTRKDADTYPEPGLEIGDITIEGPLEEWPPPSRAALFGDVDPEIATLDDAKQILNRITPKAFRRPVSAEEMTPYFDLVESALAADRSFEGALRLALKAILCSPEFLFLDEPATEQISQHAIASRLSYFLWSSLPDDELLALADAGSLNDAEVLQQQVERLLKDDRSKAFTENFVGQWLDLRDINFTSPDANLYPEFDELLQISMIEETRLFFNEVLHQNLSLMNFVDSDFTFLNERLAKHYNIPGIHGHTIYRKVDLPEDSVRGGVLTQASVLKVTANGTNTSPVTRGMWVLENIMGQHVSPPPSNVGSVEPDIRGATTLREQLAKHRNVESCAACHNKIDPAGFALENFDVIGGYRDRYRTLGEGERPSFGQDPNTFAWVRYRIGRPVDATGQTPDGTAFRNIRELKQILLQDQESIARGLTEKLITYALGRRVGFSDRLVIEQIVKNIAAQNYGFRTLVHEVVQSDLLQRP</sequence>
<dbReference type="Pfam" id="PF07637">
    <property type="entry name" value="PSD5"/>
    <property type="match status" value="1"/>
</dbReference>
<evidence type="ECO:0000259" key="7">
    <source>
        <dbReference type="Pfam" id="PF07637"/>
    </source>
</evidence>
<proteinExistence type="predicted"/>
<dbReference type="OrthoDB" id="175242at2"/>
<accession>A0A1P8WSJ6</accession>
<protein>
    <submittedName>
        <fullName evidence="8">Planctomycete cytochrome C</fullName>
    </submittedName>
</protein>
<gene>
    <name evidence="8" type="ORF">Fuma_06706</name>
</gene>
<evidence type="ECO:0000313" key="8">
    <source>
        <dbReference type="EMBL" id="APZ97028.1"/>
    </source>
</evidence>
<evidence type="ECO:0000259" key="2">
    <source>
        <dbReference type="Pfam" id="PF07624"/>
    </source>
</evidence>
<keyword evidence="9" id="KW-1185">Reference proteome</keyword>
<dbReference type="KEGG" id="fmr:Fuma_06706"/>
<dbReference type="EMBL" id="CP017641">
    <property type="protein sequence ID" value="APZ97028.1"/>
    <property type="molecule type" value="Genomic_DNA"/>
</dbReference>
<dbReference type="RefSeq" id="WP_077027974.1">
    <property type="nucleotide sequence ID" value="NZ_CP017641.1"/>
</dbReference>
<feature type="domain" description="DUF1595" evidence="7">
    <location>
        <begin position="362"/>
        <end position="422"/>
    </location>
</feature>
<dbReference type="STRING" id="1891926.Fuma_06706"/>
<dbReference type="InterPro" id="IPR013036">
    <property type="entry name" value="DUF1587"/>
</dbReference>
<evidence type="ECO:0000313" key="9">
    <source>
        <dbReference type="Proteomes" id="UP000187735"/>
    </source>
</evidence>
<feature type="signal peptide" evidence="1">
    <location>
        <begin position="1"/>
        <end position="20"/>
    </location>
</feature>
<feature type="chain" id="PRO_5013111751" evidence="1">
    <location>
        <begin position="21"/>
        <end position="785"/>
    </location>
</feature>
<dbReference type="Pfam" id="PF07624">
    <property type="entry name" value="PSD2"/>
    <property type="match status" value="1"/>
</dbReference>
<dbReference type="InterPro" id="IPR011478">
    <property type="entry name" value="DUF1585"/>
</dbReference>
<dbReference type="InterPro" id="IPR013039">
    <property type="entry name" value="DUF1588"/>
</dbReference>
<dbReference type="Pfam" id="PF07635">
    <property type="entry name" value="PSCyt1"/>
    <property type="match status" value="1"/>
</dbReference>
<evidence type="ECO:0000259" key="5">
    <source>
        <dbReference type="Pfam" id="PF07631"/>
    </source>
</evidence>
<feature type="domain" description="DUF1587" evidence="3">
    <location>
        <begin position="115"/>
        <end position="178"/>
    </location>
</feature>
<evidence type="ECO:0000259" key="6">
    <source>
        <dbReference type="Pfam" id="PF07635"/>
    </source>
</evidence>
<evidence type="ECO:0000259" key="3">
    <source>
        <dbReference type="Pfam" id="PF07626"/>
    </source>
</evidence>
<feature type="domain" description="DUF1588" evidence="4">
    <location>
        <begin position="575"/>
        <end position="671"/>
    </location>
</feature>
<dbReference type="Pfam" id="PF07631">
    <property type="entry name" value="PSD4"/>
    <property type="match status" value="1"/>
</dbReference>
<evidence type="ECO:0000259" key="4">
    <source>
        <dbReference type="Pfam" id="PF07627"/>
    </source>
</evidence>
<dbReference type="Pfam" id="PF07626">
    <property type="entry name" value="PSD3"/>
    <property type="match status" value="1"/>
</dbReference>
<feature type="domain" description="Cytochrome C Planctomycete-type" evidence="6">
    <location>
        <begin position="35"/>
        <end position="82"/>
    </location>
</feature>
<reference evidence="8 9" key="1">
    <citation type="journal article" date="2016" name="Front. Microbiol.">
        <title>Fuerstia marisgermanicae gen. nov., sp. nov., an Unusual Member of the Phylum Planctomycetes from the German Wadden Sea.</title>
        <authorList>
            <person name="Kohn T."/>
            <person name="Heuer A."/>
            <person name="Jogler M."/>
            <person name="Vollmers J."/>
            <person name="Boedeker C."/>
            <person name="Bunk B."/>
            <person name="Rast P."/>
            <person name="Borchert D."/>
            <person name="Glockner I."/>
            <person name="Freese H.M."/>
            <person name="Klenk H.P."/>
            <person name="Overmann J."/>
            <person name="Kaster A.K."/>
            <person name="Rohde M."/>
            <person name="Wiegand S."/>
            <person name="Jogler C."/>
        </authorList>
    </citation>
    <scope>NUCLEOTIDE SEQUENCE [LARGE SCALE GENOMIC DNA]</scope>
    <source>
        <strain evidence="8 9">NH11</strain>
    </source>
</reference>
<feature type="domain" description="DUF1592" evidence="5">
    <location>
        <begin position="428"/>
        <end position="555"/>
    </location>
</feature>
<feature type="domain" description="DUF1585" evidence="2">
    <location>
        <begin position="709"/>
        <end position="781"/>
    </location>
</feature>